<dbReference type="InParanoid" id="A0A1Y2DW77"/>
<dbReference type="Proteomes" id="UP000193689">
    <property type="component" value="Unassembled WGS sequence"/>
</dbReference>
<evidence type="ECO:0000313" key="9">
    <source>
        <dbReference type="EMBL" id="ORY63364.1"/>
    </source>
</evidence>
<evidence type="ECO:0000256" key="4">
    <source>
        <dbReference type="ARBA" id="ARBA00023006"/>
    </source>
</evidence>
<keyword evidence="3 6" id="KW-0963">Cytoplasm</keyword>
<name>A0A1Y2DW77_9PEZI</name>
<sequence>MASPTSTSTASPSPQPSRPSSSQHGDASEAADSVPVETLVQHLLDAKRSLSSMTLVLRANELVTAARLAHEESVILGAQSQFLRRGITEQARLLLRARRSMNRTYDSGKREFKQIIKNLDATNGRLEDTMNILRARVVESAFRPKGEEKRNLLDFVDVVQVDTMRNALKENIAALQATQTSFDGDLLRFDTDLRTLNKTLQSTPSPLSPSASNAEQPIAHILASMMHSSHDMAEHLTSLTRHFDLCVTAVRTTEGGAALAKRKAAEVTQSQGDDVVSISGVMAEQELHMTDVEPISGQDRAQMLQVVVQDASEVSGVVQEINEALHGMEDDFARLEEQTNRVRLIYLTTLDAFHVLQDIGSRLQSYIAAETEFRDRWIEEHETISDKMVEMEQLRMFYENYASSYDSLILEVERRKSHEEKMLSIWRKAKESVDKIIEADRRQRETFRQEIAEYIPTDLWPGMDDGMTRWEIVPVQDEVTAQAGGSAGTPALDRSVIQAAAMRLGRNSTER</sequence>
<dbReference type="FunCoup" id="A0A1Y2DW77">
    <property type="interactions" value="132"/>
</dbReference>
<feature type="compositionally biased region" description="Low complexity" evidence="7">
    <location>
        <begin position="1"/>
        <end position="23"/>
    </location>
</feature>
<dbReference type="GO" id="GO:0034045">
    <property type="term" value="C:phagophore assembly site membrane"/>
    <property type="evidence" value="ECO:0007669"/>
    <property type="project" value="UniProtKB-SubCell"/>
</dbReference>
<evidence type="ECO:0000256" key="7">
    <source>
        <dbReference type="SAM" id="MobiDB-lite"/>
    </source>
</evidence>
<evidence type="ECO:0000313" key="10">
    <source>
        <dbReference type="Proteomes" id="UP000193689"/>
    </source>
</evidence>
<dbReference type="EMBL" id="MCFJ01000008">
    <property type="protein sequence ID" value="ORY63364.1"/>
    <property type="molecule type" value="Genomic_DNA"/>
</dbReference>
<dbReference type="GO" id="GO:0000422">
    <property type="term" value="P:autophagy of mitochondrion"/>
    <property type="evidence" value="ECO:0007669"/>
    <property type="project" value="TreeGrafter"/>
</dbReference>
<evidence type="ECO:0000256" key="1">
    <source>
        <dbReference type="ARBA" id="ARBA00006259"/>
    </source>
</evidence>
<reference evidence="9 10" key="1">
    <citation type="submission" date="2016-07" db="EMBL/GenBank/DDBJ databases">
        <title>Pervasive Adenine N6-methylation of Active Genes in Fungi.</title>
        <authorList>
            <consortium name="DOE Joint Genome Institute"/>
            <person name="Mondo S.J."/>
            <person name="Dannebaum R.O."/>
            <person name="Kuo R.C."/>
            <person name="Labutti K."/>
            <person name="Haridas S."/>
            <person name="Kuo A."/>
            <person name="Salamov A."/>
            <person name="Ahrendt S.R."/>
            <person name="Lipzen A."/>
            <person name="Sullivan W."/>
            <person name="Andreopoulos W.B."/>
            <person name="Clum A."/>
            <person name="Lindquist E."/>
            <person name="Daum C."/>
            <person name="Ramamoorthy G.K."/>
            <person name="Gryganskyi A."/>
            <person name="Culley D."/>
            <person name="Magnuson J.K."/>
            <person name="James T.Y."/>
            <person name="O'Malley M.A."/>
            <person name="Stajich J.E."/>
            <person name="Spatafora J.W."/>
            <person name="Visel A."/>
            <person name="Grigoriev I.V."/>
        </authorList>
    </citation>
    <scope>NUCLEOTIDE SEQUENCE [LARGE SCALE GENOMIC DNA]</scope>
    <source>
        <strain evidence="9 10">CBS 129021</strain>
    </source>
</reference>
<dbReference type="OrthoDB" id="1937984at2759"/>
<evidence type="ECO:0000259" key="8">
    <source>
        <dbReference type="Pfam" id="PF04108"/>
    </source>
</evidence>
<dbReference type="RefSeq" id="XP_040715021.1">
    <property type="nucleotide sequence ID" value="XM_040856172.1"/>
</dbReference>
<comment type="caution">
    <text evidence="9">The sequence shown here is derived from an EMBL/GenBank/DDBJ whole genome shotgun (WGS) entry which is preliminary data.</text>
</comment>
<protein>
    <recommendedName>
        <fullName evidence="2 6">Autophagy-related protein 17</fullName>
    </recommendedName>
</protein>
<keyword evidence="10" id="KW-1185">Reference proteome</keyword>
<dbReference type="Pfam" id="PF04108">
    <property type="entry name" value="ATG17_like"/>
    <property type="match status" value="1"/>
</dbReference>
<accession>A0A1Y2DW77</accession>
<feature type="domain" description="Autophagy protein ATG17-like" evidence="8">
    <location>
        <begin position="49"/>
        <end position="455"/>
    </location>
</feature>
<dbReference type="GO" id="GO:0060090">
    <property type="term" value="F:molecular adaptor activity"/>
    <property type="evidence" value="ECO:0007669"/>
    <property type="project" value="TreeGrafter"/>
</dbReference>
<keyword evidence="9" id="KW-0808">Transferase</keyword>
<comment type="subcellular location">
    <subcellularLocation>
        <location evidence="6">Cytoplasm</location>
    </subcellularLocation>
    <subcellularLocation>
        <location evidence="6">Preautophagosomal structure membrane</location>
        <topology evidence="6">Peripheral membrane protein</topology>
    </subcellularLocation>
</comment>
<evidence type="ECO:0000256" key="2">
    <source>
        <dbReference type="ARBA" id="ARBA00013806"/>
    </source>
</evidence>
<keyword evidence="5" id="KW-0472">Membrane</keyword>
<feature type="region of interest" description="Disordered" evidence="7">
    <location>
        <begin position="1"/>
        <end position="33"/>
    </location>
</feature>
<dbReference type="GO" id="GO:0016301">
    <property type="term" value="F:kinase activity"/>
    <property type="evidence" value="ECO:0007669"/>
    <property type="project" value="UniProtKB-KW"/>
</dbReference>
<dbReference type="GO" id="GO:1990316">
    <property type="term" value="C:Atg1/ULK1 kinase complex"/>
    <property type="evidence" value="ECO:0007669"/>
    <property type="project" value="TreeGrafter"/>
</dbReference>
<organism evidence="9 10">
    <name type="scientific">Pseudomassariella vexata</name>
    <dbReference type="NCBI Taxonomy" id="1141098"/>
    <lineage>
        <taxon>Eukaryota</taxon>
        <taxon>Fungi</taxon>
        <taxon>Dikarya</taxon>
        <taxon>Ascomycota</taxon>
        <taxon>Pezizomycotina</taxon>
        <taxon>Sordariomycetes</taxon>
        <taxon>Xylariomycetidae</taxon>
        <taxon>Amphisphaeriales</taxon>
        <taxon>Pseudomassariaceae</taxon>
        <taxon>Pseudomassariella</taxon>
    </lineage>
</organism>
<evidence type="ECO:0000256" key="6">
    <source>
        <dbReference type="RuleBase" id="RU368080"/>
    </source>
</evidence>
<comment type="similarity">
    <text evidence="1 6">Belongs to the ATG17 family.</text>
</comment>
<keyword evidence="9" id="KW-0418">Kinase</keyword>
<dbReference type="STRING" id="1141098.A0A1Y2DW77"/>
<dbReference type="GO" id="GO:0034727">
    <property type="term" value="P:piecemeal microautophagy of the nucleus"/>
    <property type="evidence" value="ECO:0007669"/>
    <property type="project" value="TreeGrafter"/>
</dbReference>
<comment type="function">
    <text evidence="6">Autophagy-specific protein that functions in response to autophagy-inducing signals as a scaffold to recruit other ATG proteins to organize preautophagosomal structure (PAS) formation. Modulates the timing and magnitude of the autophagy response, such as the size of the sequestering vesicles. Plays particularly a role in pexophagy and nucleophagy.</text>
</comment>
<dbReference type="GO" id="GO:0030295">
    <property type="term" value="F:protein kinase activator activity"/>
    <property type="evidence" value="ECO:0007669"/>
    <property type="project" value="TreeGrafter"/>
</dbReference>
<dbReference type="PANTHER" id="PTHR28005">
    <property type="entry name" value="AUTOPHAGY-RELATED PROTEIN 17"/>
    <property type="match status" value="1"/>
</dbReference>
<dbReference type="PANTHER" id="PTHR28005:SF1">
    <property type="entry name" value="AUTOPHAGY-RELATED PROTEIN 17"/>
    <property type="match status" value="1"/>
</dbReference>
<dbReference type="InterPro" id="IPR007240">
    <property type="entry name" value="Atg17"/>
</dbReference>
<dbReference type="InterPro" id="IPR045326">
    <property type="entry name" value="ATG17-like_dom"/>
</dbReference>
<evidence type="ECO:0000256" key="3">
    <source>
        <dbReference type="ARBA" id="ARBA00022490"/>
    </source>
</evidence>
<dbReference type="AlphaFoldDB" id="A0A1Y2DW77"/>
<proteinExistence type="inferred from homology"/>
<dbReference type="GO" id="GO:0000045">
    <property type="term" value="P:autophagosome assembly"/>
    <property type="evidence" value="ECO:0007669"/>
    <property type="project" value="TreeGrafter"/>
</dbReference>
<dbReference type="GeneID" id="63772384"/>
<gene>
    <name evidence="9" type="ORF">BCR38DRAFT_345291</name>
</gene>
<keyword evidence="4 6" id="KW-0072">Autophagy</keyword>
<evidence type="ECO:0000256" key="5">
    <source>
        <dbReference type="ARBA" id="ARBA00023136"/>
    </source>
</evidence>